<dbReference type="GO" id="GO:0004497">
    <property type="term" value="F:monooxygenase activity"/>
    <property type="evidence" value="ECO:0007669"/>
    <property type="project" value="InterPro"/>
</dbReference>
<dbReference type="Proteomes" id="UP000198282">
    <property type="component" value="Unassembled WGS sequence"/>
</dbReference>
<dbReference type="RefSeq" id="WP_218825173.1">
    <property type="nucleotide sequence ID" value="NZ_FZOD01000006.1"/>
</dbReference>
<organism evidence="2 3">
    <name type="scientific">Streptosporangium subroseum</name>
    <dbReference type="NCBI Taxonomy" id="106412"/>
    <lineage>
        <taxon>Bacteria</taxon>
        <taxon>Bacillati</taxon>
        <taxon>Actinomycetota</taxon>
        <taxon>Actinomycetes</taxon>
        <taxon>Streptosporangiales</taxon>
        <taxon>Streptosporangiaceae</taxon>
        <taxon>Streptosporangium</taxon>
    </lineage>
</organism>
<dbReference type="GO" id="GO:0020037">
    <property type="term" value="F:heme binding"/>
    <property type="evidence" value="ECO:0007669"/>
    <property type="project" value="InterPro"/>
</dbReference>
<name>A0A239CVC8_9ACTN</name>
<dbReference type="InterPro" id="IPR036396">
    <property type="entry name" value="Cyt_P450_sf"/>
</dbReference>
<dbReference type="GO" id="GO:0016705">
    <property type="term" value="F:oxidoreductase activity, acting on paired donors, with incorporation or reduction of molecular oxygen"/>
    <property type="evidence" value="ECO:0007669"/>
    <property type="project" value="InterPro"/>
</dbReference>
<feature type="region of interest" description="Disordered" evidence="1">
    <location>
        <begin position="1"/>
        <end position="21"/>
    </location>
</feature>
<accession>A0A239CVC8</accession>
<protein>
    <submittedName>
        <fullName evidence="2">Pentalenic acid synthase</fullName>
    </submittedName>
</protein>
<evidence type="ECO:0000313" key="3">
    <source>
        <dbReference type="Proteomes" id="UP000198282"/>
    </source>
</evidence>
<proteinExistence type="predicted"/>
<gene>
    <name evidence="2" type="ORF">SAMN05216276_1006104</name>
</gene>
<evidence type="ECO:0000256" key="1">
    <source>
        <dbReference type="SAM" id="MobiDB-lite"/>
    </source>
</evidence>
<evidence type="ECO:0000313" key="2">
    <source>
        <dbReference type="EMBL" id="SNS24027.1"/>
    </source>
</evidence>
<dbReference type="EMBL" id="FZOD01000006">
    <property type="protein sequence ID" value="SNS24027.1"/>
    <property type="molecule type" value="Genomic_DNA"/>
</dbReference>
<dbReference type="SUPFAM" id="SSF48264">
    <property type="entry name" value="Cytochrome P450"/>
    <property type="match status" value="1"/>
</dbReference>
<dbReference type="AlphaFoldDB" id="A0A239CVC8"/>
<dbReference type="GO" id="GO:0005506">
    <property type="term" value="F:iron ion binding"/>
    <property type="evidence" value="ECO:0007669"/>
    <property type="project" value="InterPro"/>
</dbReference>
<keyword evidence="3" id="KW-1185">Reference proteome</keyword>
<dbReference type="Gene3D" id="1.10.630.10">
    <property type="entry name" value="Cytochrome P450"/>
    <property type="match status" value="1"/>
</dbReference>
<sequence>MTEAPPYPQKRTCPYEPPPGYREIGERGPVLKVTLFDGREAWMVTGYQESREILTHPNLSSQRTHPGFPIVAPRFRSQIARNLALIAMDPPVPRSA</sequence>
<reference evidence="2 3" key="1">
    <citation type="submission" date="2017-06" db="EMBL/GenBank/DDBJ databases">
        <authorList>
            <person name="Kim H.J."/>
            <person name="Triplett B.A."/>
        </authorList>
    </citation>
    <scope>NUCLEOTIDE SEQUENCE [LARGE SCALE GENOMIC DNA]</scope>
    <source>
        <strain evidence="2 3">CGMCC 4.2132</strain>
    </source>
</reference>